<dbReference type="Proteomes" id="UP000000862">
    <property type="component" value="Segment"/>
</dbReference>
<reference evidence="1 2" key="3">
    <citation type="journal article" date="1996" name="Virology">
        <title>Analysis of 94 kb of the chlorella virus PBCV-1 330-kb genome: map positions 88 to 182.</title>
        <authorList>
            <person name="Lu Z."/>
            <person name="Li Y."/>
            <person name="Que Q."/>
            <person name="Kutish G.F."/>
            <person name="Rock D.L."/>
            <person name="Van Etten J.L."/>
        </authorList>
    </citation>
    <scope>NUCLEOTIDE SEQUENCE [LARGE SCALE GENOMIC DNA]</scope>
</reference>
<name>F8TTW8_PBCV1</name>
<dbReference type="KEGG" id="vg:10971182"/>
<dbReference type="EMBL" id="JF411744">
    <property type="protein sequence ID" value="AEI70029.1"/>
    <property type="molecule type" value="Genomic_DNA"/>
</dbReference>
<reference evidence="1 2" key="8">
    <citation type="journal article" date="2010" name="J. Virol.">
        <title>Microarray analysis of Paramecium bursaria chlorella virus 1 transcription.</title>
        <authorList>
            <person name="Yanai-Balser G.M."/>
            <person name="Duncan G.A."/>
            <person name="Eudy J.D."/>
            <person name="Wang D."/>
            <person name="Li X."/>
            <person name="Agarkova I.V."/>
            <person name="Dunigan D.D."/>
            <person name="Van Etten J.L."/>
        </authorList>
    </citation>
    <scope>NUCLEOTIDE SEQUENCE [LARGE SCALE GENOMIC DNA]</scope>
</reference>
<accession>F8TTW8</accession>
<dbReference type="GeneID" id="10971182"/>
<reference evidence="1 2" key="1">
    <citation type="journal article" date="1995" name="Virology">
        <title>Analysis of 45 kb of DNA located at the left end of the chlorella virus PBCV-1 genome.</title>
        <authorList>
            <person name="Lu Z."/>
            <person name="Li Y."/>
            <person name="Zhang Y."/>
            <person name="Kutish G.F."/>
            <person name="Rock D.L."/>
            <person name="Van Etten J.L."/>
        </authorList>
    </citation>
    <scope>NUCLEOTIDE SEQUENCE [LARGE SCALE GENOMIC DNA]</scope>
</reference>
<reference evidence="1 2" key="4">
    <citation type="journal article" date="1996" name="Virology">
        <title>Analysis of 76 kb of the chlorella virus PBCV-1 330-kb genome: map positions 182 to 258.</title>
        <authorList>
            <person name="Kutish G.F."/>
            <person name="Li Y."/>
            <person name="Lu Z."/>
            <person name="Furuta M."/>
            <person name="Rock D.L."/>
            <person name="Van Etten J.L."/>
        </authorList>
    </citation>
    <scope>NUCLEOTIDE SEQUENCE [LARGE SCALE GENOMIC DNA]</scope>
</reference>
<protein>
    <submittedName>
        <fullName evidence="1">Uncharacterized protein</fullName>
    </submittedName>
</protein>
<keyword evidence="2" id="KW-1185">Reference proteome</keyword>
<reference evidence="1 2" key="5">
    <citation type="journal article" date="1997" name="Virology">
        <title>Analysis of 74 kb of DNA located at the right end of the 330-kb chlorella virus PBCV-1 genome.</title>
        <authorList>
            <person name="Li Y."/>
            <person name="Lu Z."/>
            <person name="Sun L."/>
            <person name="Ropp S."/>
            <person name="Kutish G.F."/>
            <person name="Rock D.L."/>
            <person name="Van Etten J.L."/>
        </authorList>
    </citation>
    <scope>NUCLEOTIDE SEQUENCE [LARGE SCALE GENOMIC DNA]</scope>
</reference>
<organismHost>
    <name type="scientific">Chlorella</name>
    <dbReference type="NCBI Taxonomy" id="3071"/>
</organismHost>
<sequence length="52" mass="5931">MATSFSKLAISFFRSANSFSRYESLSSTDLNHVGISWGMSVILYINTLRYFI</sequence>
<dbReference type="RefSeq" id="YP_004678884.1">
    <property type="nucleotide sequence ID" value="NC_000852.5"/>
</dbReference>
<reference evidence="1 2" key="6">
    <citation type="journal article" date="1999" name="Virology">
        <title>Chlorella virus PBCV-1 encodes a functional homospermidine synthase.</title>
        <authorList>
            <person name="Kaiser A."/>
            <person name="Vollmert M."/>
            <person name="Tholl D."/>
            <person name="Graves M.V."/>
            <person name="Gurnon J.R."/>
            <person name="Xing W."/>
            <person name="Lisec A.D."/>
            <person name="Nickerson K.W."/>
            <person name="Van Etten J.L."/>
        </authorList>
    </citation>
    <scope>NUCLEOTIDE SEQUENCE [LARGE SCALE GENOMIC DNA]</scope>
</reference>
<reference evidence="1 2" key="2">
    <citation type="journal article" date="1995" name="Virology">
        <title>Analysis of 43 kb of the Chlorella virus PBCV-1 330-kb genome: map positions 45 to 88.</title>
        <authorList>
            <person name="Li Y."/>
            <person name="Lu Z."/>
            <person name="Burbank D.E."/>
            <person name="Kutish G.F."/>
            <person name="Rock D.L."/>
            <person name="Van Etten J.L."/>
        </authorList>
    </citation>
    <scope>NUCLEOTIDE SEQUENCE [LARGE SCALE GENOMIC DNA]</scope>
</reference>
<proteinExistence type="predicted"/>
<organism evidence="1 2">
    <name type="scientific">Paramecium bursaria Chlorella virus 1</name>
    <name type="common">PBCV-1</name>
    <dbReference type="NCBI Taxonomy" id="10506"/>
    <lineage>
        <taxon>Viruses</taxon>
        <taxon>Varidnaviria</taxon>
        <taxon>Bamfordvirae</taxon>
        <taxon>Nucleocytoviricota</taxon>
        <taxon>Megaviricetes</taxon>
        <taxon>Algavirales</taxon>
        <taxon>Phycodnaviridae</taxon>
        <taxon>Chlorovirus</taxon>
        <taxon>Chlorovirus vanettense</taxon>
    </lineage>
</organism>
<evidence type="ECO:0000313" key="1">
    <source>
        <dbReference type="EMBL" id="AEI70029.1"/>
    </source>
</evidence>
<evidence type="ECO:0000313" key="2">
    <source>
        <dbReference type="Proteomes" id="UP000000862"/>
    </source>
</evidence>
<reference evidence="1 2" key="7">
    <citation type="journal article" date="2000" name="Virology">
        <title>Characterization of a beta-1,3-glucanase encoded by chlorella virus PBCV-1.</title>
        <authorList>
            <person name="Sun L."/>
            <person name="Gurnon J.R."/>
            <person name="Adams B.J."/>
            <person name="Graves M.V."/>
            <person name="Van Etten J.L."/>
        </authorList>
    </citation>
    <scope>NUCLEOTIDE SEQUENCE [LARGE SCALE GENOMIC DNA]</scope>
</reference>
<gene>
    <name evidence="1" type="primary">A075cR</name>
</gene>